<dbReference type="Pfam" id="PF07690">
    <property type="entry name" value="MFS_1"/>
    <property type="match status" value="1"/>
</dbReference>
<dbReference type="RefSeq" id="WP_345068150.1">
    <property type="nucleotide sequence ID" value="NZ_BAABGR010000029.1"/>
</dbReference>
<dbReference type="InterPro" id="IPR036259">
    <property type="entry name" value="MFS_trans_sf"/>
</dbReference>
<feature type="domain" description="Major facilitator superfamily (MFS) profile" evidence="7">
    <location>
        <begin position="12"/>
        <end position="397"/>
    </location>
</feature>
<feature type="transmembrane region" description="Helical" evidence="6">
    <location>
        <begin position="249"/>
        <end position="267"/>
    </location>
</feature>
<evidence type="ECO:0000256" key="5">
    <source>
        <dbReference type="ARBA" id="ARBA00023136"/>
    </source>
</evidence>
<protein>
    <submittedName>
        <fullName evidence="8">Bcr/CflA family efflux MFS transporter</fullName>
    </submittedName>
</protein>
<dbReference type="PANTHER" id="PTHR23502">
    <property type="entry name" value="MAJOR FACILITATOR SUPERFAMILY"/>
    <property type="match status" value="1"/>
</dbReference>
<dbReference type="PANTHER" id="PTHR23502:SF132">
    <property type="entry name" value="POLYAMINE TRANSPORTER 2-RELATED"/>
    <property type="match status" value="1"/>
</dbReference>
<dbReference type="Gene3D" id="1.20.1720.10">
    <property type="entry name" value="Multidrug resistance protein D"/>
    <property type="match status" value="1"/>
</dbReference>
<feature type="transmembrane region" description="Helical" evidence="6">
    <location>
        <begin position="288"/>
        <end position="318"/>
    </location>
</feature>
<dbReference type="PROSITE" id="PS50850">
    <property type="entry name" value="MFS"/>
    <property type="match status" value="1"/>
</dbReference>
<proteinExistence type="predicted"/>
<evidence type="ECO:0000256" key="1">
    <source>
        <dbReference type="ARBA" id="ARBA00004141"/>
    </source>
</evidence>
<evidence type="ECO:0000256" key="3">
    <source>
        <dbReference type="ARBA" id="ARBA00022692"/>
    </source>
</evidence>
<feature type="transmembrane region" description="Helical" evidence="6">
    <location>
        <begin position="166"/>
        <end position="187"/>
    </location>
</feature>
<keyword evidence="4 6" id="KW-1133">Transmembrane helix</keyword>
<feature type="transmembrane region" description="Helical" evidence="6">
    <location>
        <begin position="48"/>
        <end position="66"/>
    </location>
</feature>
<organism evidence="8 9">
    <name type="scientific">Sphingobacterium thermophilum</name>
    <dbReference type="NCBI Taxonomy" id="768534"/>
    <lineage>
        <taxon>Bacteria</taxon>
        <taxon>Pseudomonadati</taxon>
        <taxon>Bacteroidota</taxon>
        <taxon>Sphingobacteriia</taxon>
        <taxon>Sphingobacteriales</taxon>
        <taxon>Sphingobacteriaceae</taxon>
        <taxon>Sphingobacterium</taxon>
    </lineage>
</organism>
<feature type="transmembrane region" description="Helical" evidence="6">
    <location>
        <begin position="372"/>
        <end position="393"/>
    </location>
</feature>
<keyword evidence="2" id="KW-0813">Transport</keyword>
<evidence type="ECO:0000256" key="6">
    <source>
        <dbReference type="SAM" id="Phobius"/>
    </source>
</evidence>
<evidence type="ECO:0000313" key="8">
    <source>
        <dbReference type="EMBL" id="GAA4518510.1"/>
    </source>
</evidence>
<evidence type="ECO:0000256" key="2">
    <source>
        <dbReference type="ARBA" id="ARBA00022448"/>
    </source>
</evidence>
<feature type="transmembrane region" description="Helical" evidence="6">
    <location>
        <begin position="136"/>
        <end position="154"/>
    </location>
</feature>
<name>A0ABP8R5F5_9SPHI</name>
<reference evidence="9" key="1">
    <citation type="journal article" date="2019" name="Int. J. Syst. Evol. Microbiol.">
        <title>The Global Catalogue of Microorganisms (GCM) 10K type strain sequencing project: providing services to taxonomists for standard genome sequencing and annotation.</title>
        <authorList>
            <consortium name="The Broad Institute Genomics Platform"/>
            <consortium name="The Broad Institute Genome Sequencing Center for Infectious Disease"/>
            <person name="Wu L."/>
            <person name="Ma J."/>
        </authorList>
    </citation>
    <scope>NUCLEOTIDE SEQUENCE [LARGE SCALE GENOMIC DNA]</scope>
    <source>
        <strain evidence="9">JCM 17858</strain>
    </source>
</reference>
<feature type="transmembrane region" description="Helical" evidence="6">
    <location>
        <begin position="101"/>
        <end position="124"/>
    </location>
</feature>
<feature type="transmembrane region" description="Helical" evidence="6">
    <location>
        <begin position="338"/>
        <end position="360"/>
    </location>
</feature>
<sequence>MKTLKHENVGISTFLAFALIPISGFAMDVYIPSFPHMASELHLSESDIKLTLTVYLVSYGLSQLFVGSISDSFGRYRINLISLLVLFLSSLGIAWSSNIHVILSLRLIQAIAISFIVVCKRAFFVDVFTGEKQKNYTSMVTVVWSTAPILAPFVGGFLQEAFGWRANFYFLALYALILLILEWIYSGETLPKKQPFKLKSVMSMYRELLNATDFSLGILVLGLSYSMIMVFSMNIAFIVEHEHHLTAVYSGYCALISGLAMFFGGLWSKKQINKPIYQKLQLSIRSQFIILAIMLSTALLFHQLYIMMAFVFLIHFWLGFSYNTYFTYSLTSRPHYAATASGLASGGSYVIFSIASYVVVNLIDIKDQLTLGLAYLVLLVCVRLTLIVVRQALQKAPTVA</sequence>
<dbReference type="EMBL" id="BAABGR010000029">
    <property type="protein sequence ID" value="GAA4518510.1"/>
    <property type="molecule type" value="Genomic_DNA"/>
</dbReference>
<dbReference type="SUPFAM" id="SSF103473">
    <property type="entry name" value="MFS general substrate transporter"/>
    <property type="match status" value="1"/>
</dbReference>
<dbReference type="InterPro" id="IPR011701">
    <property type="entry name" value="MFS"/>
</dbReference>
<keyword evidence="3 6" id="KW-0812">Transmembrane</keyword>
<evidence type="ECO:0000259" key="7">
    <source>
        <dbReference type="PROSITE" id="PS50850"/>
    </source>
</evidence>
<evidence type="ECO:0000313" key="9">
    <source>
        <dbReference type="Proteomes" id="UP001500394"/>
    </source>
</evidence>
<comment type="subcellular location">
    <subcellularLocation>
        <location evidence="1">Membrane</location>
        <topology evidence="1">Multi-pass membrane protein</topology>
    </subcellularLocation>
</comment>
<gene>
    <name evidence="8" type="ORF">GCM10023173_20460</name>
</gene>
<dbReference type="Proteomes" id="UP001500394">
    <property type="component" value="Unassembled WGS sequence"/>
</dbReference>
<keyword evidence="9" id="KW-1185">Reference proteome</keyword>
<dbReference type="InterPro" id="IPR020846">
    <property type="entry name" value="MFS_dom"/>
</dbReference>
<comment type="caution">
    <text evidence="8">The sequence shown here is derived from an EMBL/GenBank/DDBJ whole genome shotgun (WGS) entry which is preliminary data.</text>
</comment>
<accession>A0ABP8R5F5</accession>
<evidence type="ECO:0000256" key="4">
    <source>
        <dbReference type="ARBA" id="ARBA00022989"/>
    </source>
</evidence>
<feature type="transmembrane region" description="Helical" evidence="6">
    <location>
        <begin position="78"/>
        <end position="95"/>
    </location>
</feature>
<keyword evidence="5 6" id="KW-0472">Membrane</keyword>
<feature type="transmembrane region" description="Helical" evidence="6">
    <location>
        <begin position="208"/>
        <end position="237"/>
    </location>
</feature>